<feature type="coiled-coil region" evidence="6">
    <location>
        <begin position="269"/>
        <end position="304"/>
    </location>
</feature>
<evidence type="ECO:0000256" key="3">
    <source>
        <dbReference type="ARBA" id="ARBA00022525"/>
    </source>
</evidence>
<evidence type="ECO:0000256" key="6">
    <source>
        <dbReference type="SAM" id="Coils"/>
    </source>
</evidence>
<proteinExistence type="inferred from homology"/>
<evidence type="ECO:0000256" key="4">
    <source>
        <dbReference type="ARBA" id="ARBA00023026"/>
    </source>
</evidence>
<evidence type="ECO:0000256" key="7">
    <source>
        <dbReference type="SAM" id="MobiDB-lite"/>
    </source>
</evidence>
<keyword evidence="9" id="KW-1185">Reference proteome</keyword>
<feature type="region of interest" description="Disordered" evidence="7">
    <location>
        <begin position="108"/>
        <end position="139"/>
    </location>
</feature>
<evidence type="ECO:0000256" key="5">
    <source>
        <dbReference type="ARBA" id="ARBA00035650"/>
    </source>
</evidence>
<keyword evidence="3" id="KW-0964">Secreted</keyword>
<keyword evidence="6" id="KW-0175">Coiled coil</keyword>
<protein>
    <recommendedName>
        <fullName evidence="2">Effector protein BipC</fullName>
    </recommendedName>
</protein>
<comment type="subcellular location">
    <subcellularLocation>
        <location evidence="1">Secreted</location>
    </subcellularLocation>
</comment>
<dbReference type="Proteomes" id="UP001171606">
    <property type="component" value="Unassembled WGS sequence"/>
</dbReference>
<gene>
    <name evidence="8" type="ORF">QZM52_25885</name>
</gene>
<evidence type="ECO:0000313" key="9">
    <source>
        <dbReference type="Proteomes" id="UP001171606"/>
    </source>
</evidence>
<dbReference type="Pfam" id="PF09599">
    <property type="entry name" value="IpaC_SipC"/>
    <property type="match status" value="1"/>
</dbReference>
<feature type="coiled-coil region" evidence="6">
    <location>
        <begin position="80"/>
        <end position="107"/>
    </location>
</feature>
<dbReference type="EMBL" id="JAUJSQ010000011">
    <property type="protein sequence ID" value="MDN7934712.1"/>
    <property type="molecule type" value="Genomic_DNA"/>
</dbReference>
<sequence length="397" mass="42623">MAEINMSIGSSVGEFIPLGHVDRVAGSRKAADARAIQPSNGERIAPHVDPEVRTTSATDLVRLLKHDFELLEPGTRERMLVDLHVDTERLSDELDTLEQQFALATRDRRTGSVEIDPRNVPGGPDGSDEVEPEAPKGDSFSRLTDLLTRALMMLGKISSERNAAGMKMAVVSAEHARKAGDKIVESARHNLGGAIAGAAVGLITTGAGTRQVMKSQTRHIKNLKFNDKEAMTLRDDARAIRKSIAQADAHELQADRLRSVGGDRRSATLQSSERNLTRAERDTLEAQANEMDQRALELEHLSKEVSLEQQRKTVLGQAISSMAQPAAGIAQSGAGVAAAAATGQVKVEDSSSAIASSMQQSLVQSAARTEESVKALLSKLEQMMSGRQSLVLGMLRA</sequence>
<evidence type="ECO:0000313" key="8">
    <source>
        <dbReference type="EMBL" id="MDN7934712.1"/>
    </source>
</evidence>
<organism evidence="8 9">
    <name type="scientific">Burkholderia metallica</name>
    <dbReference type="NCBI Taxonomy" id="488729"/>
    <lineage>
        <taxon>Bacteria</taxon>
        <taxon>Pseudomonadati</taxon>
        <taxon>Pseudomonadota</taxon>
        <taxon>Betaproteobacteria</taxon>
        <taxon>Burkholderiales</taxon>
        <taxon>Burkholderiaceae</taxon>
        <taxon>Burkholderia</taxon>
        <taxon>Burkholderia cepacia complex</taxon>
    </lineage>
</organism>
<keyword evidence="4" id="KW-0843">Virulence</keyword>
<feature type="compositionally biased region" description="Basic and acidic residues" evidence="7">
    <location>
        <begin position="108"/>
        <end position="117"/>
    </location>
</feature>
<accession>A0ABT8PIL8</accession>
<comment type="similarity">
    <text evidence="5">Belongs to the SctB/SipC family.</text>
</comment>
<evidence type="ECO:0000256" key="2">
    <source>
        <dbReference type="ARBA" id="ARBA00020604"/>
    </source>
</evidence>
<dbReference type="InterPro" id="IPR005427">
    <property type="entry name" value="BipC/SctB"/>
</dbReference>
<reference evidence="8" key="1">
    <citation type="submission" date="2023-07" db="EMBL/GenBank/DDBJ databases">
        <title>A collection of bacterial strains from the Burkholderia cepacia Research Laboratory and Repository.</title>
        <authorList>
            <person name="Lipuma J."/>
            <person name="Spilker T."/>
            <person name="Caverly L."/>
        </authorList>
    </citation>
    <scope>NUCLEOTIDE SEQUENCE</scope>
    <source>
        <strain evidence="8">AU42020</strain>
    </source>
</reference>
<name>A0ABT8PIL8_9BURK</name>
<comment type="caution">
    <text evidence="8">The sequence shown here is derived from an EMBL/GenBank/DDBJ whole genome shotgun (WGS) entry which is preliminary data.</text>
</comment>
<dbReference type="RefSeq" id="WP_301756797.1">
    <property type="nucleotide sequence ID" value="NZ_JAUJSQ010000011.1"/>
</dbReference>
<evidence type="ECO:0000256" key="1">
    <source>
        <dbReference type="ARBA" id="ARBA00004613"/>
    </source>
</evidence>